<gene>
    <name evidence="3" type="ORF">AArcSl_2984</name>
</gene>
<keyword evidence="4" id="KW-1185">Reference proteome</keyword>
<sequence length="298" mass="32888">MSEQFSEQVDPGAVFSLLGNETRLEILQTLWATDVETVPFSTLYDAVDVDDTGQFNYHLGNLVGQFVAKTEDGYRLTQAGRHVNGAIASGSYTVEGELEPIELDGSCRMCGGSQYLQYDTERVEVECDSCAAGWEGIVPPAVLAGRDREAIPTVVSDHLRTQFRRIAAGFCRYCSGETVPTVQPIAELAVGTEPEEDGPPADQPAVQFECRRCGHRSGLSLDHALLLVEPEVECFFYEHGIHVRETPVWNVPELDPGNAAVIQTDPTRARATFRIDDDELLVTVDEELQVVEIDRRNN</sequence>
<dbReference type="AlphaFoldDB" id="A0A343TNC3"/>
<dbReference type="InterPro" id="IPR036388">
    <property type="entry name" value="WH-like_DNA-bd_sf"/>
</dbReference>
<reference evidence="4" key="1">
    <citation type="submission" date="2017-11" db="EMBL/GenBank/DDBJ databases">
        <title>Phenotypic and genomic properties of facultatively anaerobic sulfur-reducing natronoarchaea from hypersaline soda lakes.</title>
        <authorList>
            <person name="Sorokin D.Y."/>
            <person name="Kublanov I.V."/>
            <person name="Roman P."/>
            <person name="Sinninghe Damste J.S."/>
            <person name="Golyshin P.N."/>
            <person name="Rojo D."/>
            <person name="Ciordia S."/>
            <person name="Mena M.D.C."/>
            <person name="Ferrer M."/>
            <person name="Messina E."/>
            <person name="Smedile F."/>
            <person name="La Spada G."/>
            <person name="La Cono V."/>
            <person name="Yakimov M.M."/>
        </authorList>
    </citation>
    <scope>NUCLEOTIDE SEQUENCE [LARGE SCALE GENOMIC DNA]</scope>
    <source>
        <strain evidence="4">AArc-Sl</strain>
    </source>
</reference>
<dbReference type="EMBL" id="CP025066">
    <property type="protein sequence ID" value="AUX10595.1"/>
    <property type="molecule type" value="Genomic_DNA"/>
</dbReference>
<dbReference type="Pfam" id="PF24038">
    <property type="entry name" value="DUF7347"/>
    <property type="match status" value="1"/>
</dbReference>
<dbReference type="InterPro" id="IPR055771">
    <property type="entry name" value="DUF7347"/>
</dbReference>
<evidence type="ECO:0008006" key="5">
    <source>
        <dbReference type="Google" id="ProtNLM"/>
    </source>
</evidence>
<dbReference type="Proteomes" id="UP000263012">
    <property type="component" value="Chromosome"/>
</dbReference>
<evidence type="ECO:0000313" key="3">
    <source>
        <dbReference type="EMBL" id="AUX10595.1"/>
    </source>
</evidence>
<protein>
    <recommendedName>
        <fullName evidence="5">ArsR family transcriptional regulator</fullName>
    </recommendedName>
</protein>
<organism evidence="3 4">
    <name type="scientific">Halalkaliarchaeum desulfuricum</name>
    <dbReference type="NCBI Taxonomy" id="2055893"/>
    <lineage>
        <taxon>Archaea</taxon>
        <taxon>Methanobacteriati</taxon>
        <taxon>Methanobacteriota</taxon>
        <taxon>Stenosarchaea group</taxon>
        <taxon>Halobacteria</taxon>
        <taxon>Halobacteriales</taxon>
        <taxon>Haloferacaceae</taxon>
        <taxon>Halalkaliarchaeum</taxon>
    </lineage>
</organism>
<dbReference type="RefSeq" id="WP_119821048.1">
    <property type="nucleotide sequence ID" value="NZ_CP025066.1"/>
</dbReference>
<dbReference type="GeneID" id="37879345"/>
<evidence type="ECO:0000259" key="2">
    <source>
        <dbReference type="Pfam" id="PF24042"/>
    </source>
</evidence>
<feature type="domain" description="DUF7347" evidence="1">
    <location>
        <begin position="11"/>
        <end position="87"/>
    </location>
</feature>
<dbReference type="KEGG" id="hdf:AArcSl_2984"/>
<dbReference type="InterPro" id="IPR055775">
    <property type="entry name" value="DUF7351"/>
</dbReference>
<evidence type="ECO:0000313" key="4">
    <source>
        <dbReference type="Proteomes" id="UP000263012"/>
    </source>
</evidence>
<dbReference type="OrthoDB" id="8482at2157"/>
<accession>A0A343TNC3</accession>
<evidence type="ECO:0000259" key="1">
    <source>
        <dbReference type="Pfam" id="PF24038"/>
    </source>
</evidence>
<feature type="domain" description="DUF7351" evidence="2">
    <location>
        <begin position="104"/>
        <end position="290"/>
    </location>
</feature>
<dbReference type="Gene3D" id="1.10.10.10">
    <property type="entry name" value="Winged helix-like DNA-binding domain superfamily/Winged helix DNA-binding domain"/>
    <property type="match status" value="1"/>
</dbReference>
<proteinExistence type="predicted"/>
<dbReference type="Pfam" id="PF24042">
    <property type="entry name" value="DUF7351"/>
    <property type="match status" value="1"/>
</dbReference>
<name>A0A343TNC3_9EURY</name>